<evidence type="ECO:0000313" key="1">
    <source>
        <dbReference type="EMBL" id="TEB31212.1"/>
    </source>
</evidence>
<proteinExistence type="predicted"/>
<comment type="caution">
    <text evidence="1">The sequence shown here is derived from an EMBL/GenBank/DDBJ whole genome shotgun (WGS) entry which is preliminary data.</text>
</comment>
<evidence type="ECO:0000313" key="2">
    <source>
        <dbReference type="Proteomes" id="UP000298030"/>
    </source>
</evidence>
<dbReference type="EMBL" id="QPFP01000019">
    <property type="protein sequence ID" value="TEB31212.1"/>
    <property type="molecule type" value="Genomic_DNA"/>
</dbReference>
<dbReference type="AlphaFoldDB" id="A0A4Y7TCC1"/>
<name>A0A4Y7TCC1_COPMI</name>
<dbReference type="Proteomes" id="UP000298030">
    <property type="component" value="Unassembled WGS sequence"/>
</dbReference>
<protein>
    <submittedName>
        <fullName evidence="1">Uncharacterized protein</fullName>
    </submittedName>
</protein>
<reference evidence="1 2" key="1">
    <citation type="journal article" date="2019" name="Nat. Ecol. Evol.">
        <title>Megaphylogeny resolves global patterns of mushroom evolution.</title>
        <authorList>
            <person name="Varga T."/>
            <person name="Krizsan K."/>
            <person name="Foldi C."/>
            <person name="Dima B."/>
            <person name="Sanchez-Garcia M."/>
            <person name="Sanchez-Ramirez S."/>
            <person name="Szollosi G.J."/>
            <person name="Szarkandi J.G."/>
            <person name="Papp V."/>
            <person name="Albert L."/>
            <person name="Andreopoulos W."/>
            <person name="Angelini C."/>
            <person name="Antonin V."/>
            <person name="Barry K.W."/>
            <person name="Bougher N.L."/>
            <person name="Buchanan P."/>
            <person name="Buyck B."/>
            <person name="Bense V."/>
            <person name="Catcheside P."/>
            <person name="Chovatia M."/>
            <person name="Cooper J."/>
            <person name="Damon W."/>
            <person name="Desjardin D."/>
            <person name="Finy P."/>
            <person name="Geml J."/>
            <person name="Haridas S."/>
            <person name="Hughes K."/>
            <person name="Justo A."/>
            <person name="Karasinski D."/>
            <person name="Kautmanova I."/>
            <person name="Kiss B."/>
            <person name="Kocsube S."/>
            <person name="Kotiranta H."/>
            <person name="LaButti K.M."/>
            <person name="Lechner B.E."/>
            <person name="Liimatainen K."/>
            <person name="Lipzen A."/>
            <person name="Lukacs Z."/>
            <person name="Mihaltcheva S."/>
            <person name="Morgado L.N."/>
            <person name="Niskanen T."/>
            <person name="Noordeloos M.E."/>
            <person name="Ohm R.A."/>
            <person name="Ortiz-Santana B."/>
            <person name="Ovrebo C."/>
            <person name="Racz N."/>
            <person name="Riley R."/>
            <person name="Savchenko A."/>
            <person name="Shiryaev A."/>
            <person name="Soop K."/>
            <person name="Spirin V."/>
            <person name="Szebenyi C."/>
            <person name="Tomsovsky M."/>
            <person name="Tulloss R.E."/>
            <person name="Uehling J."/>
            <person name="Grigoriev I.V."/>
            <person name="Vagvolgyi C."/>
            <person name="Papp T."/>
            <person name="Martin F.M."/>
            <person name="Miettinen O."/>
            <person name="Hibbett D.S."/>
            <person name="Nagy L.G."/>
        </authorList>
    </citation>
    <scope>NUCLEOTIDE SEQUENCE [LARGE SCALE GENOMIC DNA]</scope>
    <source>
        <strain evidence="1 2">FP101781</strain>
    </source>
</reference>
<organism evidence="1 2">
    <name type="scientific">Coprinellus micaceus</name>
    <name type="common">Glistening ink-cap mushroom</name>
    <name type="synonym">Coprinus micaceus</name>
    <dbReference type="NCBI Taxonomy" id="71717"/>
    <lineage>
        <taxon>Eukaryota</taxon>
        <taxon>Fungi</taxon>
        <taxon>Dikarya</taxon>
        <taxon>Basidiomycota</taxon>
        <taxon>Agaricomycotina</taxon>
        <taxon>Agaricomycetes</taxon>
        <taxon>Agaricomycetidae</taxon>
        <taxon>Agaricales</taxon>
        <taxon>Agaricineae</taxon>
        <taxon>Psathyrellaceae</taxon>
        <taxon>Coprinellus</taxon>
    </lineage>
</organism>
<accession>A0A4Y7TCC1</accession>
<keyword evidence="2" id="KW-1185">Reference proteome</keyword>
<gene>
    <name evidence="1" type="ORF">FA13DRAFT_351831</name>
</gene>
<sequence length="91" mass="10022">MDGASFIRRMQEMGLAGREERKKCEEGVLKEIDGGSATRLGGFDDGSIVVGQTPRYAERVRTYCTAPHQSLFSLAALTPRPHLGRGEARDR</sequence>